<dbReference type="SUPFAM" id="SSF48371">
    <property type="entry name" value="ARM repeat"/>
    <property type="match status" value="1"/>
</dbReference>
<dbReference type="EMBL" id="FJOG01000011">
    <property type="protein sequence ID" value="CZR58276.1"/>
    <property type="molecule type" value="Genomic_DNA"/>
</dbReference>
<keyword evidence="4" id="KW-1185">Reference proteome</keyword>
<evidence type="ECO:0000313" key="3">
    <source>
        <dbReference type="EMBL" id="CZR58276.1"/>
    </source>
</evidence>
<feature type="domain" description="2EXR" evidence="2">
    <location>
        <begin position="18"/>
        <end position="112"/>
    </location>
</feature>
<dbReference type="Proteomes" id="UP000184330">
    <property type="component" value="Unassembled WGS sequence"/>
</dbReference>
<evidence type="ECO:0000259" key="2">
    <source>
        <dbReference type="Pfam" id="PF20150"/>
    </source>
</evidence>
<gene>
    <name evidence="3" type="ORF">PAC_08167</name>
</gene>
<dbReference type="PANTHER" id="PTHR35910:SF6">
    <property type="entry name" value="2EXR DOMAIN-CONTAINING PROTEIN"/>
    <property type="match status" value="1"/>
</dbReference>
<reference evidence="3 4" key="1">
    <citation type="submission" date="2016-03" db="EMBL/GenBank/DDBJ databases">
        <authorList>
            <person name="Ploux O."/>
        </authorList>
    </citation>
    <scope>NUCLEOTIDE SEQUENCE [LARGE SCALE GENOMIC DNA]</scope>
    <source>
        <strain evidence="3 4">UAMH 11012</strain>
    </source>
</reference>
<dbReference type="OrthoDB" id="3473305at2759"/>
<evidence type="ECO:0000256" key="1">
    <source>
        <dbReference type="SAM" id="MobiDB-lite"/>
    </source>
</evidence>
<feature type="region of interest" description="Disordered" evidence="1">
    <location>
        <begin position="256"/>
        <end position="322"/>
    </location>
</feature>
<name>A0A1L7WZT7_9HELO</name>
<dbReference type="InterPro" id="IPR016024">
    <property type="entry name" value="ARM-type_fold"/>
</dbReference>
<sequence length="322" mass="37382">MESQDPPSSQSPGPLRTFTCFPRLPIEIRATIWKHTLEPRVVELKFDCHECHSLESIITLYTKRGFYTEVRTPVAMEVNRDSRQAALPYYELCFSSRCYTTRTRFNFRLDTLYLDSAISGVLPLFFSIMTDNEVANLRYLALDVTGWEAPDEGIALGKEFKKILRKSISELEGLEELLISEKVDSWLNEDEWELGGTWKYSRVRFDHIQLLEEYPPMLSFANLVSWPWYPPEVFNGFKVNKQRFVLGLRKSMKAVPSRDIEKEDGDDDDEDDHDEDEEEDDEGDDEDGGEEEESSSEGEDYLDVPSEDCERTPTFPLFRAFN</sequence>
<accession>A0A1L7WZT7</accession>
<organism evidence="3 4">
    <name type="scientific">Phialocephala subalpina</name>
    <dbReference type="NCBI Taxonomy" id="576137"/>
    <lineage>
        <taxon>Eukaryota</taxon>
        <taxon>Fungi</taxon>
        <taxon>Dikarya</taxon>
        <taxon>Ascomycota</taxon>
        <taxon>Pezizomycotina</taxon>
        <taxon>Leotiomycetes</taxon>
        <taxon>Helotiales</taxon>
        <taxon>Mollisiaceae</taxon>
        <taxon>Phialocephala</taxon>
        <taxon>Phialocephala fortinii species complex</taxon>
    </lineage>
</organism>
<evidence type="ECO:0000313" key="4">
    <source>
        <dbReference type="Proteomes" id="UP000184330"/>
    </source>
</evidence>
<dbReference type="PANTHER" id="PTHR35910">
    <property type="entry name" value="2EXR DOMAIN-CONTAINING PROTEIN"/>
    <property type="match status" value="1"/>
</dbReference>
<dbReference type="Pfam" id="PF20150">
    <property type="entry name" value="2EXR"/>
    <property type="match status" value="1"/>
</dbReference>
<protein>
    <recommendedName>
        <fullName evidence="2">2EXR domain-containing protein</fullName>
    </recommendedName>
</protein>
<feature type="compositionally biased region" description="Acidic residues" evidence="1">
    <location>
        <begin position="262"/>
        <end position="307"/>
    </location>
</feature>
<dbReference type="InterPro" id="IPR045518">
    <property type="entry name" value="2EXR"/>
</dbReference>
<proteinExistence type="predicted"/>
<dbReference type="AlphaFoldDB" id="A0A1L7WZT7"/>